<protein>
    <submittedName>
        <fullName evidence="2">Phosphoribosyltransferase</fullName>
    </submittedName>
</protein>
<dbReference type="Gene3D" id="3.40.50.2020">
    <property type="match status" value="1"/>
</dbReference>
<name>A0ABW4ZDV1_9BACT</name>
<keyword evidence="3" id="KW-1185">Reference proteome</keyword>
<dbReference type="InterPro" id="IPR000836">
    <property type="entry name" value="PRTase_dom"/>
</dbReference>
<keyword evidence="2" id="KW-0328">Glycosyltransferase</keyword>
<feature type="region of interest" description="Disordered" evidence="1">
    <location>
        <begin position="1"/>
        <end position="48"/>
    </location>
</feature>
<reference evidence="3" key="1">
    <citation type="journal article" date="2019" name="Int. J. Syst. Evol. Microbiol.">
        <title>The Global Catalogue of Microorganisms (GCM) 10K type strain sequencing project: providing services to taxonomists for standard genome sequencing and annotation.</title>
        <authorList>
            <consortium name="The Broad Institute Genomics Platform"/>
            <consortium name="The Broad Institute Genome Sequencing Center for Infectious Disease"/>
            <person name="Wu L."/>
            <person name="Ma J."/>
        </authorList>
    </citation>
    <scope>NUCLEOTIDE SEQUENCE [LARGE SCALE GENOMIC DNA]</scope>
    <source>
        <strain evidence="3">CCUG 57942</strain>
    </source>
</reference>
<organism evidence="2 3">
    <name type="scientific">Rubritalea tangerina</name>
    <dbReference type="NCBI Taxonomy" id="430798"/>
    <lineage>
        <taxon>Bacteria</taxon>
        <taxon>Pseudomonadati</taxon>
        <taxon>Verrucomicrobiota</taxon>
        <taxon>Verrucomicrobiia</taxon>
        <taxon>Verrucomicrobiales</taxon>
        <taxon>Rubritaleaceae</taxon>
        <taxon>Rubritalea</taxon>
    </lineage>
</organism>
<evidence type="ECO:0000313" key="3">
    <source>
        <dbReference type="Proteomes" id="UP001597389"/>
    </source>
</evidence>
<gene>
    <name evidence="2" type="ORF">ACFSW8_12930</name>
</gene>
<dbReference type="InterPro" id="IPR029057">
    <property type="entry name" value="PRTase-like"/>
</dbReference>
<proteinExistence type="predicted"/>
<evidence type="ECO:0000313" key="2">
    <source>
        <dbReference type="EMBL" id="MFD2159807.1"/>
    </source>
</evidence>
<dbReference type="SUPFAM" id="SSF53271">
    <property type="entry name" value="PRTase-like"/>
    <property type="match status" value="1"/>
</dbReference>
<accession>A0ABW4ZDV1</accession>
<dbReference type="Proteomes" id="UP001597389">
    <property type="component" value="Unassembled WGS sequence"/>
</dbReference>
<dbReference type="EMBL" id="JBHUJB010000051">
    <property type="protein sequence ID" value="MFD2159807.1"/>
    <property type="molecule type" value="Genomic_DNA"/>
</dbReference>
<feature type="compositionally biased region" description="Low complexity" evidence="1">
    <location>
        <begin position="22"/>
        <end position="31"/>
    </location>
</feature>
<dbReference type="RefSeq" id="WP_377089609.1">
    <property type="nucleotide sequence ID" value="NZ_JBHSJL010000014.1"/>
</dbReference>
<dbReference type="GO" id="GO:0016757">
    <property type="term" value="F:glycosyltransferase activity"/>
    <property type="evidence" value="ECO:0007669"/>
    <property type="project" value="UniProtKB-KW"/>
</dbReference>
<keyword evidence="2" id="KW-0808">Transferase</keyword>
<evidence type="ECO:0000256" key="1">
    <source>
        <dbReference type="SAM" id="MobiDB-lite"/>
    </source>
</evidence>
<dbReference type="CDD" id="cd06223">
    <property type="entry name" value="PRTases_typeI"/>
    <property type="match status" value="1"/>
</dbReference>
<comment type="caution">
    <text evidence="2">The sequence shown here is derived from an EMBL/GenBank/DDBJ whole genome shotgun (WGS) entry which is preliminary data.</text>
</comment>
<sequence>MLLDSTKRSLQQKSAPPSHVEPTPTKNPPTKIKVEPPPPPHNDAPPIDNKLPYYFGRYPQQEIQSIVECYPDGFGYQKETNKIIELKAGSSLQIQRYAEMLHNRLRGNLTLAVAPPHQQAQTQSGILRVAQYLIAKYNYGDATDLIQRKHTVAQRISQDHRRTFQCQLDSLQANQPERFTDSYVVILDDLTHTGFTLTACSTLLKQSGLKHIAMLSIGEVITPPK</sequence>